<dbReference type="Gene3D" id="3.10.150.10">
    <property type="entry name" value="DNA Polymerase III, subunit A, domain 2"/>
    <property type="match status" value="1"/>
</dbReference>
<geneLocation type="plasmid" evidence="11">
    <name>p12/29</name>
</geneLocation>
<comment type="similarity">
    <text evidence="2">Belongs to the beta sliding clamp family.</text>
</comment>
<evidence type="ECO:0000256" key="8">
    <source>
        <dbReference type="ARBA" id="ARBA00023125"/>
    </source>
</evidence>
<keyword evidence="7" id="KW-0239">DNA-directed DNA polymerase</keyword>
<keyword evidence="5" id="KW-0548">Nucleotidyltransferase</keyword>
<evidence type="ECO:0000256" key="3">
    <source>
        <dbReference type="ARBA" id="ARBA00022490"/>
    </source>
</evidence>
<keyword evidence="3" id="KW-0963">Cytoplasm</keyword>
<dbReference type="GO" id="GO:0003677">
    <property type="term" value="F:DNA binding"/>
    <property type="evidence" value="ECO:0007669"/>
    <property type="project" value="UniProtKB-KW"/>
</dbReference>
<keyword evidence="11" id="KW-0614">Plasmid</keyword>
<proteinExistence type="inferred from homology"/>
<evidence type="ECO:0000256" key="5">
    <source>
        <dbReference type="ARBA" id="ARBA00022695"/>
    </source>
</evidence>
<dbReference type="PANTHER" id="PTHR30478">
    <property type="entry name" value="DNA POLYMERASE III SUBUNIT BETA"/>
    <property type="match status" value="1"/>
</dbReference>
<dbReference type="SUPFAM" id="SSF55979">
    <property type="entry name" value="DNA clamp"/>
    <property type="match status" value="1"/>
</dbReference>
<evidence type="ECO:0000259" key="10">
    <source>
        <dbReference type="Pfam" id="PF00712"/>
    </source>
</evidence>
<dbReference type="EMBL" id="KT897275">
    <property type="protein sequence ID" value="ALT05379.1"/>
    <property type="molecule type" value="Genomic_DNA"/>
</dbReference>
<dbReference type="GO" id="GO:0005737">
    <property type="term" value="C:cytoplasm"/>
    <property type="evidence" value="ECO:0007669"/>
    <property type="project" value="UniProtKB-SubCell"/>
</dbReference>
<comment type="subcellular location">
    <subcellularLocation>
        <location evidence="1">Cytoplasm</location>
    </subcellularLocation>
</comment>
<dbReference type="GO" id="GO:0008408">
    <property type="term" value="F:3'-5' exonuclease activity"/>
    <property type="evidence" value="ECO:0007669"/>
    <property type="project" value="InterPro"/>
</dbReference>
<evidence type="ECO:0000256" key="7">
    <source>
        <dbReference type="ARBA" id="ARBA00022932"/>
    </source>
</evidence>
<dbReference type="GO" id="GO:0009360">
    <property type="term" value="C:DNA polymerase III complex"/>
    <property type="evidence" value="ECO:0007669"/>
    <property type="project" value="InterPro"/>
</dbReference>
<name>A0A126JHW2_CLOBO</name>
<accession>A0A126JHW2</accession>
<dbReference type="GO" id="GO:0003887">
    <property type="term" value="F:DNA-directed DNA polymerase activity"/>
    <property type="evidence" value="ECO:0007669"/>
    <property type="project" value="UniProtKB-KW"/>
</dbReference>
<sequence>MKFIISRKNLLNRLNGISEAITNSSSEALLKDIVIVAGYNTLYLMGKYLDFKITLQTNCEVLEVGTILVESEIFKNIIEDIDDDYITVKSFNHNCINISSINSNLNIFTKNITTYL</sequence>
<evidence type="ECO:0000313" key="11">
    <source>
        <dbReference type="EMBL" id="ALT05379.1"/>
    </source>
</evidence>
<evidence type="ECO:0000256" key="4">
    <source>
        <dbReference type="ARBA" id="ARBA00022679"/>
    </source>
</evidence>
<dbReference type="InterPro" id="IPR001001">
    <property type="entry name" value="DNA_polIII_beta"/>
</dbReference>
<dbReference type="Pfam" id="PF00712">
    <property type="entry name" value="DNA_pol3_beta"/>
    <property type="match status" value="1"/>
</dbReference>
<evidence type="ECO:0000256" key="1">
    <source>
        <dbReference type="ARBA" id="ARBA00004496"/>
    </source>
</evidence>
<organism evidence="11">
    <name type="scientific">Clostridium botulinum</name>
    <dbReference type="NCBI Taxonomy" id="1491"/>
    <lineage>
        <taxon>Bacteria</taxon>
        <taxon>Bacillati</taxon>
        <taxon>Bacillota</taxon>
        <taxon>Clostridia</taxon>
        <taxon>Eubacteriales</taxon>
        <taxon>Clostridiaceae</taxon>
        <taxon>Clostridium</taxon>
    </lineage>
</organism>
<protein>
    <recommendedName>
        <fullName evidence="9">DNA polymerase III subunit beta</fullName>
    </recommendedName>
</protein>
<evidence type="ECO:0000256" key="6">
    <source>
        <dbReference type="ARBA" id="ARBA00022705"/>
    </source>
</evidence>
<dbReference type="GO" id="GO:0006271">
    <property type="term" value="P:DNA strand elongation involved in DNA replication"/>
    <property type="evidence" value="ECO:0007669"/>
    <property type="project" value="TreeGrafter"/>
</dbReference>
<evidence type="ECO:0000256" key="9">
    <source>
        <dbReference type="ARBA" id="ARBA00033275"/>
    </source>
</evidence>
<dbReference type="PANTHER" id="PTHR30478:SF0">
    <property type="entry name" value="BETA SLIDING CLAMP"/>
    <property type="match status" value="1"/>
</dbReference>
<keyword evidence="8" id="KW-0238">DNA-binding</keyword>
<dbReference type="AlphaFoldDB" id="A0A126JHW2"/>
<feature type="domain" description="DNA polymerase III beta sliding clamp N-terminal" evidence="10">
    <location>
        <begin position="1"/>
        <end position="111"/>
    </location>
</feature>
<dbReference type="InterPro" id="IPR046938">
    <property type="entry name" value="DNA_clamp_sf"/>
</dbReference>
<reference evidence="11" key="1">
    <citation type="journal article" date="2016" name="Genome Biol. Evol.">
        <title>Evolution of chromosomal Clostridium botulinum type E neurotoxin gene clusters: evidence provided by their rare plasmid borne counterparts.</title>
        <authorList>
            <person name="Carter A.T."/>
            <person name="Austin J.W."/>
            <person name="Weedmark K.A."/>
            <person name="Peck M.W."/>
        </authorList>
    </citation>
    <scope>NUCLEOTIDE SEQUENCE</scope>
    <source>
        <strain evidence="11">IFR 12/29</strain>
        <plasmid evidence="11">p12/29</plasmid>
    </source>
</reference>
<dbReference type="InterPro" id="IPR022634">
    <property type="entry name" value="DNA_polIII_beta_N"/>
</dbReference>
<evidence type="ECO:0000256" key="2">
    <source>
        <dbReference type="ARBA" id="ARBA00010752"/>
    </source>
</evidence>
<dbReference type="RefSeq" id="WP_172688272.1">
    <property type="nucleotide sequence ID" value="NZ_KT897275.1"/>
</dbReference>
<keyword evidence="4" id="KW-0808">Transferase</keyword>
<keyword evidence="6" id="KW-0235">DNA replication</keyword>